<evidence type="ECO:0000256" key="2">
    <source>
        <dbReference type="ARBA" id="ARBA00022801"/>
    </source>
</evidence>
<dbReference type="PANTHER" id="PTHR23044">
    <property type="entry name" value="3'-5' EXONUCLEASE ERI1-RELATED"/>
    <property type="match status" value="1"/>
</dbReference>
<feature type="domain" description="Exonuclease" evidence="4">
    <location>
        <begin position="2"/>
        <end position="181"/>
    </location>
</feature>
<dbReference type="GO" id="GO:0000175">
    <property type="term" value="F:3'-5'-RNA exonuclease activity"/>
    <property type="evidence" value="ECO:0007669"/>
    <property type="project" value="InterPro"/>
</dbReference>
<name>A0A9D9HZW4_9FIRM</name>
<dbReference type="InterPro" id="IPR012337">
    <property type="entry name" value="RNaseH-like_sf"/>
</dbReference>
<protein>
    <submittedName>
        <fullName evidence="5">Exonuclease domain-containing protein</fullName>
    </submittedName>
</protein>
<evidence type="ECO:0000259" key="4">
    <source>
        <dbReference type="SMART" id="SM00479"/>
    </source>
</evidence>
<gene>
    <name evidence="5" type="ORF">IAC13_01840</name>
</gene>
<dbReference type="GO" id="GO:0003676">
    <property type="term" value="F:nucleic acid binding"/>
    <property type="evidence" value="ECO:0007669"/>
    <property type="project" value="InterPro"/>
</dbReference>
<sequence length="313" mass="37214">MQYIVMDLEWNQSTDPKQTKDNLPFEIIEIGAVKCNDKLEQIGTFHRYIKPVCYKELAPAIEKMLSYTERSLQRGDSFLEVMKDFFAWCGTDYMFCTYGDSDLIQLQRNMDYHKMPKLEKPLAFYDIQRMYRFWKNERIVVSLEHAVDACKIPITRPFHKALNDALYTVEVFRHIDREKWITSIDVYNNPKNVKEEIFRKNKKGTLYITKEFMNKIEALENRKVRTLRCAYCGAILKEKIDWFASSLTVYYALGYCKEHGYMRGKIKVKNALNGSVFVIKTVKPIDRESARTIELRKEEIRKKRQKDKKKKNV</sequence>
<dbReference type="Proteomes" id="UP000823618">
    <property type="component" value="Unassembled WGS sequence"/>
</dbReference>
<dbReference type="InterPro" id="IPR013520">
    <property type="entry name" value="Ribonucl_H"/>
</dbReference>
<dbReference type="PANTHER" id="PTHR23044:SF61">
    <property type="entry name" value="3'-5' EXORIBONUCLEASE 1-RELATED"/>
    <property type="match status" value="1"/>
</dbReference>
<accession>A0A9D9HZW4</accession>
<dbReference type="AlphaFoldDB" id="A0A9D9HZW4"/>
<dbReference type="SMART" id="SM00479">
    <property type="entry name" value="EXOIII"/>
    <property type="match status" value="1"/>
</dbReference>
<reference evidence="5" key="2">
    <citation type="journal article" date="2021" name="PeerJ">
        <title>Extensive microbial diversity within the chicken gut microbiome revealed by metagenomics and culture.</title>
        <authorList>
            <person name="Gilroy R."/>
            <person name="Ravi A."/>
            <person name="Getino M."/>
            <person name="Pursley I."/>
            <person name="Horton D.L."/>
            <person name="Alikhan N.F."/>
            <person name="Baker D."/>
            <person name="Gharbi K."/>
            <person name="Hall N."/>
            <person name="Watson M."/>
            <person name="Adriaenssens E.M."/>
            <person name="Foster-Nyarko E."/>
            <person name="Jarju S."/>
            <person name="Secka A."/>
            <person name="Antonio M."/>
            <person name="Oren A."/>
            <person name="Chaudhuri R.R."/>
            <person name="La Ragione R."/>
            <person name="Hildebrand F."/>
            <person name="Pallen M.J."/>
        </authorList>
    </citation>
    <scope>NUCLEOTIDE SEQUENCE</scope>
    <source>
        <strain evidence="5">E3-2379</strain>
    </source>
</reference>
<evidence type="ECO:0000313" key="6">
    <source>
        <dbReference type="Proteomes" id="UP000823618"/>
    </source>
</evidence>
<proteinExistence type="predicted"/>
<dbReference type="EMBL" id="JADIML010000057">
    <property type="protein sequence ID" value="MBO8462654.1"/>
    <property type="molecule type" value="Genomic_DNA"/>
</dbReference>
<reference evidence="5" key="1">
    <citation type="submission" date="2020-10" db="EMBL/GenBank/DDBJ databases">
        <authorList>
            <person name="Gilroy R."/>
        </authorList>
    </citation>
    <scope>NUCLEOTIDE SEQUENCE</scope>
    <source>
        <strain evidence="5">E3-2379</strain>
    </source>
</reference>
<dbReference type="InterPro" id="IPR051274">
    <property type="entry name" value="3-5_Exoribonuclease"/>
</dbReference>
<dbReference type="CDD" id="cd06133">
    <property type="entry name" value="ERI-1_3'hExo_like"/>
    <property type="match status" value="1"/>
</dbReference>
<evidence type="ECO:0000313" key="5">
    <source>
        <dbReference type="EMBL" id="MBO8462654.1"/>
    </source>
</evidence>
<evidence type="ECO:0000256" key="3">
    <source>
        <dbReference type="ARBA" id="ARBA00022839"/>
    </source>
</evidence>
<dbReference type="SUPFAM" id="SSF53098">
    <property type="entry name" value="Ribonuclease H-like"/>
    <property type="match status" value="1"/>
</dbReference>
<dbReference type="Gene3D" id="3.30.420.10">
    <property type="entry name" value="Ribonuclease H-like superfamily/Ribonuclease H"/>
    <property type="match status" value="1"/>
</dbReference>
<keyword evidence="1" id="KW-0540">Nuclease</keyword>
<keyword evidence="2" id="KW-0378">Hydrolase</keyword>
<evidence type="ECO:0000256" key="1">
    <source>
        <dbReference type="ARBA" id="ARBA00022722"/>
    </source>
</evidence>
<keyword evidence="3 5" id="KW-0269">Exonuclease</keyword>
<dbReference type="Pfam" id="PF00929">
    <property type="entry name" value="RNase_T"/>
    <property type="match status" value="1"/>
</dbReference>
<dbReference type="InterPro" id="IPR047201">
    <property type="entry name" value="ERI-1_3'hExo-like"/>
</dbReference>
<comment type="caution">
    <text evidence="5">The sequence shown here is derived from an EMBL/GenBank/DDBJ whole genome shotgun (WGS) entry which is preliminary data.</text>
</comment>
<organism evidence="5 6">
    <name type="scientific">Candidatus Scybalomonas excrementavium</name>
    <dbReference type="NCBI Taxonomy" id="2840943"/>
    <lineage>
        <taxon>Bacteria</taxon>
        <taxon>Bacillati</taxon>
        <taxon>Bacillota</taxon>
        <taxon>Clostridia</taxon>
        <taxon>Lachnospirales</taxon>
        <taxon>Lachnospiraceae</taxon>
        <taxon>Lachnospiraceae incertae sedis</taxon>
        <taxon>Candidatus Scybalomonas</taxon>
    </lineage>
</organism>
<dbReference type="InterPro" id="IPR036397">
    <property type="entry name" value="RNaseH_sf"/>
</dbReference>